<name>A0A7T5R3Z6_9BACT</name>
<reference evidence="2 3" key="1">
    <citation type="submission" date="2020-07" db="EMBL/GenBank/DDBJ databases">
        <title>Huge and variable diversity of episymbiotic CPR bacteria and DPANN archaea in groundwater ecosystems.</title>
        <authorList>
            <person name="He C.Y."/>
            <person name="Keren R."/>
            <person name="Whittaker M."/>
            <person name="Farag I.F."/>
            <person name="Doudna J."/>
            <person name="Cate J.H.D."/>
            <person name="Banfield J.F."/>
        </authorList>
    </citation>
    <scope>NUCLEOTIDE SEQUENCE [LARGE SCALE GENOMIC DNA]</scope>
    <source>
        <strain evidence="2">NC_groundwater_70_Ag_B-0.1um_54_66</strain>
    </source>
</reference>
<feature type="chain" id="PRO_5033014612" description="Glycine zipper family protein" evidence="1">
    <location>
        <begin position="31"/>
        <end position="180"/>
    </location>
</feature>
<sequence>MRKWLSLIYRASVVSIAFLGVSGFAALSHAGDNTGKTIKAADGALSCEQIAHEVVELDQIIRAARAKQENSEHAGTGISVAKTVGSLLVGSLGGVVGIVAVGALAGEAAEESGENAAETEEQAEERQNRLAGIYEGKGCEGELALTVDNPLEESNDVVAKLEPASGLAAKAIRVKPRYND</sequence>
<dbReference type="EMBL" id="CP066681">
    <property type="protein sequence ID" value="QQG37065.1"/>
    <property type="molecule type" value="Genomic_DNA"/>
</dbReference>
<gene>
    <name evidence="2" type="ORF">HYS17_04685</name>
</gene>
<accession>A0A7T5R3Z6</accession>
<dbReference type="AlphaFoldDB" id="A0A7T5R3Z6"/>
<evidence type="ECO:0000313" key="3">
    <source>
        <dbReference type="Proteomes" id="UP000595362"/>
    </source>
</evidence>
<evidence type="ECO:0000256" key="1">
    <source>
        <dbReference type="SAM" id="SignalP"/>
    </source>
</evidence>
<evidence type="ECO:0000313" key="2">
    <source>
        <dbReference type="EMBL" id="QQG37065.1"/>
    </source>
</evidence>
<feature type="signal peptide" evidence="1">
    <location>
        <begin position="1"/>
        <end position="30"/>
    </location>
</feature>
<organism evidence="2 3">
    <name type="scientific">Micavibrio aeruginosavorus</name>
    <dbReference type="NCBI Taxonomy" id="349221"/>
    <lineage>
        <taxon>Bacteria</taxon>
        <taxon>Pseudomonadati</taxon>
        <taxon>Bdellovibrionota</taxon>
        <taxon>Bdellovibrionia</taxon>
        <taxon>Bdellovibrionales</taxon>
        <taxon>Pseudobdellovibrionaceae</taxon>
        <taxon>Micavibrio</taxon>
    </lineage>
</organism>
<keyword evidence="1" id="KW-0732">Signal</keyword>
<dbReference type="Proteomes" id="UP000595362">
    <property type="component" value="Chromosome"/>
</dbReference>
<evidence type="ECO:0008006" key="4">
    <source>
        <dbReference type="Google" id="ProtNLM"/>
    </source>
</evidence>
<proteinExistence type="predicted"/>
<protein>
    <recommendedName>
        <fullName evidence="4">Glycine zipper family protein</fullName>
    </recommendedName>
</protein>